<dbReference type="Proteomes" id="UP000288246">
    <property type="component" value="Unassembled WGS sequence"/>
</dbReference>
<evidence type="ECO:0000313" key="3">
    <source>
        <dbReference type="Proteomes" id="UP000288246"/>
    </source>
</evidence>
<protein>
    <recommendedName>
        <fullName evidence="1">GGDEF domain-containing protein</fullName>
    </recommendedName>
</protein>
<dbReference type="PANTHER" id="PTHR33121:SF70">
    <property type="entry name" value="SIGNALING PROTEIN YKOW"/>
    <property type="match status" value="1"/>
</dbReference>
<name>A0A401UW21_9CELL</name>
<proteinExistence type="predicted"/>
<dbReference type="Pfam" id="PF00990">
    <property type="entry name" value="GGDEF"/>
    <property type="match status" value="1"/>
</dbReference>
<dbReference type="AlphaFoldDB" id="A0A401UW21"/>
<sequence>MDDDLTLLADRLQHALGDYRTTAAATVKELARAVDVVDADMPIARLEVLFRSPHVTTVAVRDPADPARIGLVTRTRFTAAMTGRLGFGRAVHARRETGEIADWAPLVAPPSAPVSEVAVRAMERHDERRYDDVIVAGDVWAVASTSDLVHALSTLLAVRSLHDSLTGLEHRAMLQHRLAERCADLHGTAGRVVLVLLDVRGFRHLNATRGFAFADVVLAALSARLRGIAPVRSDAARVGGDELALAATLHARDEQHAAQVAEGLRQQLVERLAVPASGIEAADWPSLHAVVVWSEPGGGTPDELLRLAQRRLGEAKDRWRLRASGLPEVRSLLGGDELVEVVDL</sequence>
<dbReference type="SUPFAM" id="SSF55073">
    <property type="entry name" value="Nucleotide cyclase"/>
    <property type="match status" value="1"/>
</dbReference>
<dbReference type="RefSeq" id="WP_124341411.1">
    <property type="nucleotide sequence ID" value="NZ_BHYL01000034.1"/>
</dbReference>
<dbReference type="NCBIfam" id="TIGR00254">
    <property type="entry name" value="GGDEF"/>
    <property type="match status" value="1"/>
</dbReference>
<dbReference type="InterPro" id="IPR000160">
    <property type="entry name" value="GGDEF_dom"/>
</dbReference>
<dbReference type="CDD" id="cd01949">
    <property type="entry name" value="GGDEF"/>
    <property type="match status" value="1"/>
</dbReference>
<dbReference type="InterPro" id="IPR043128">
    <property type="entry name" value="Rev_trsase/Diguanyl_cyclase"/>
</dbReference>
<dbReference type="InterPro" id="IPR029787">
    <property type="entry name" value="Nucleotide_cyclase"/>
</dbReference>
<dbReference type="SUPFAM" id="SSF54631">
    <property type="entry name" value="CBS-domain pair"/>
    <property type="match status" value="1"/>
</dbReference>
<dbReference type="EMBL" id="BHYL01000034">
    <property type="protein sequence ID" value="GCD18858.1"/>
    <property type="molecule type" value="Genomic_DNA"/>
</dbReference>
<feature type="domain" description="GGDEF" evidence="1">
    <location>
        <begin position="190"/>
        <end position="328"/>
    </location>
</feature>
<dbReference type="InterPro" id="IPR046342">
    <property type="entry name" value="CBS_dom_sf"/>
</dbReference>
<reference evidence="2 3" key="1">
    <citation type="submission" date="2018-11" db="EMBL/GenBank/DDBJ databases">
        <title>Draft genome sequence of Cellulomonas takizawaensis strain TKZ-21.</title>
        <authorList>
            <person name="Yamamura H."/>
            <person name="Hayashi T."/>
            <person name="Hamada M."/>
            <person name="Serisawa Y."/>
            <person name="Matsuyama K."/>
            <person name="Nakagawa Y."/>
            <person name="Otoguro M."/>
            <person name="Yanagida F."/>
            <person name="Hayakawa M."/>
        </authorList>
    </citation>
    <scope>NUCLEOTIDE SEQUENCE [LARGE SCALE GENOMIC DNA]</scope>
    <source>
        <strain evidence="2 3">TKZ-21</strain>
    </source>
</reference>
<dbReference type="Gene3D" id="3.30.70.270">
    <property type="match status" value="1"/>
</dbReference>
<dbReference type="InterPro" id="IPR050706">
    <property type="entry name" value="Cyclic-di-GMP_PDE-like"/>
</dbReference>
<keyword evidence="3" id="KW-1185">Reference proteome</keyword>
<dbReference type="OrthoDB" id="5165646at2"/>
<dbReference type="PANTHER" id="PTHR33121">
    <property type="entry name" value="CYCLIC DI-GMP PHOSPHODIESTERASE PDEF"/>
    <property type="match status" value="1"/>
</dbReference>
<dbReference type="GO" id="GO:0071111">
    <property type="term" value="F:cyclic-guanylate-specific phosphodiesterase activity"/>
    <property type="evidence" value="ECO:0007669"/>
    <property type="project" value="InterPro"/>
</dbReference>
<comment type="caution">
    <text evidence="2">The sequence shown here is derived from an EMBL/GenBank/DDBJ whole genome shotgun (WGS) entry which is preliminary data.</text>
</comment>
<dbReference type="SMART" id="SM00267">
    <property type="entry name" value="GGDEF"/>
    <property type="match status" value="1"/>
</dbReference>
<evidence type="ECO:0000313" key="2">
    <source>
        <dbReference type="EMBL" id="GCD18858.1"/>
    </source>
</evidence>
<dbReference type="PROSITE" id="PS50887">
    <property type="entry name" value="GGDEF"/>
    <property type="match status" value="1"/>
</dbReference>
<gene>
    <name evidence="2" type="ORF">CTKZ_04200</name>
</gene>
<accession>A0A401UW21</accession>
<evidence type="ECO:0000259" key="1">
    <source>
        <dbReference type="PROSITE" id="PS50887"/>
    </source>
</evidence>
<organism evidence="2 3">
    <name type="scientific">Cellulomonas algicola</name>
    <dbReference type="NCBI Taxonomy" id="2071633"/>
    <lineage>
        <taxon>Bacteria</taxon>
        <taxon>Bacillati</taxon>
        <taxon>Actinomycetota</taxon>
        <taxon>Actinomycetes</taxon>
        <taxon>Micrococcales</taxon>
        <taxon>Cellulomonadaceae</taxon>
        <taxon>Cellulomonas</taxon>
    </lineage>
</organism>